<dbReference type="Pfam" id="PF07484">
    <property type="entry name" value="Collar"/>
    <property type="match status" value="1"/>
</dbReference>
<dbReference type="SUPFAM" id="SSF88874">
    <property type="entry name" value="Receptor-binding domain of short tail fibre protein gp12"/>
    <property type="match status" value="1"/>
</dbReference>
<evidence type="ECO:0000313" key="3">
    <source>
        <dbReference type="EMBL" id="BBB26481.1"/>
    </source>
</evidence>
<organism evidence="3 4">
    <name type="scientific">Amphritea japonica ATCC BAA-1530</name>
    <dbReference type="NCBI Taxonomy" id="1278309"/>
    <lineage>
        <taxon>Bacteria</taxon>
        <taxon>Pseudomonadati</taxon>
        <taxon>Pseudomonadota</taxon>
        <taxon>Gammaproteobacteria</taxon>
        <taxon>Oceanospirillales</taxon>
        <taxon>Oceanospirillaceae</taxon>
        <taxon>Amphritea</taxon>
    </lineage>
</organism>
<dbReference type="AlphaFoldDB" id="A0A7R6PCG2"/>
<protein>
    <submittedName>
        <fullName evidence="3">Phage tail Collar</fullName>
    </submittedName>
</protein>
<dbReference type="InterPro" id="IPR011083">
    <property type="entry name" value="Phage_tail_collar_dom"/>
</dbReference>
<accession>A0A7R6PCG2</accession>
<dbReference type="InterPro" id="IPR037053">
    <property type="entry name" value="Phage_tail_collar_dom_sf"/>
</dbReference>
<dbReference type="KEGG" id="ajp:AMJAP_1890"/>
<sequence>MSPNIAQADSNPYIGEIMAVGYNFCPRGWADADGQLLAINSNTALFSLFGTMYGGDGRTSFALPDLRGRVPVSQGTGPGLSSLSQGQRGGSESFTMTVNNLPAHSHGVQATNDFANKPGPGNKLLAADNTGLNKYTTVDGSTSFKTMSSTMITNTGGGQTIVKRSPYLAMRWCVSLVGVFPSRD</sequence>
<dbReference type="Gene3D" id="3.90.1340.10">
    <property type="entry name" value="Phage tail collar domain"/>
    <property type="match status" value="1"/>
</dbReference>
<evidence type="ECO:0000259" key="2">
    <source>
        <dbReference type="Pfam" id="PF07484"/>
    </source>
</evidence>
<feature type="domain" description="Phage tail collar" evidence="2">
    <location>
        <begin position="15"/>
        <end position="71"/>
    </location>
</feature>
<name>A0A7R6PCG2_9GAMM</name>
<evidence type="ECO:0000313" key="4">
    <source>
        <dbReference type="Proteomes" id="UP000595663"/>
    </source>
</evidence>
<gene>
    <name evidence="3" type="ORF">AMJAP_1890</name>
</gene>
<dbReference type="EMBL" id="AP014545">
    <property type="protein sequence ID" value="BBB26481.1"/>
    <property type="molecule type" value="Genomic_DNA"/>
</dbReference>
<dbReference type="Proteomes" id="UP000595663">
    <property type="component" value="Chromosome"/>
</dbReference>
<reference evidence="3 4" key="1">
    <citation type="journal article" date="2008" name="Int. J. Syst. Evol. Microbiol.">
        <title>Amphritea japonica sp. nov. and Amphritea balenae sp. nov., isolated from the sediment adjacent to sperm whale carcasses off Kagoshima, Japan.</title>
        <authorList>
            <person name="Miyazaki M."/>
            <person name="Nogi Y."/>
            <person name="Fujiwara Y."/>
            <person name="Kawato M."/>
            <person name="Nagahama T."/>
            <person name="Kubokawa K."/>
            <person name="Horikoshi K."/>
        </authorList>
    </citation>
    <scope>NUCLEOTIDE SEQUENCE [LARGE SCALE GENOMIC DNA]</scope>
    <source>
        <strain evidence="3 4">ATCC BAA-1530</strain>
    </source>
</reference>
<keyword evidence="4" id="KW-1185">Reference proteome</keyword>
<feature type="compositionally biased region" description="Low complexity" evidence="1">
    <location>
        <begin position="73"/>
        <end position="91"/>
    </location>
</feature>
<evidence type="ECO:0000256" key="1">
    <source>
        <dbReference type="SAM" id="MobiDB-lite"/>
    </source>
</evidence>
<feature type="region of interest" description="Disordered" evidence="1">
    <location>
        <begin position="72"/>
        <end position="91"/>
    </location>
</feature>
<proteinExistence type="predicted"/>